<keyword evidence="2" id="KW-1185">Reference proteome</keyword>
<protein>
    <recommendedName>
        <fullName evidence="3">RNase H type-1 domain-containing protein</fullName>
    </recommendedName>
</protein>
<proteinExistence type="predicted"/>
<evidence type="ECO:0008006" key="3">
    <source>
        <dbReference type="Google" id="ProtNLM"/>
    </source>
</evidence>
<dbReference type="Proteomes" id="UP000289340">
    <property type="component" value="Chromosome 10"/>
</dbReference>
<dbReference type="EMBL" id="QZWG01000010">
    <property type="protein sequence ID" value="RZB85673.1"/>
    <property type="molecule type" value="Genomic_DNA"/>
</dbReference>
<name>A0A445IHS2_GLYSO</name>
<organism evidence="1 2">
    <name type="scientific">Glycine soja</name>
    <name type="common">Wild soybean</name>
    <dbReference type="NCBI Taxonomy" id="3848"/>
    <lineage>
        <taxon>Eukaryota</taxon>
        <taxon>Viridiplantae</taxon>
        <taxon>Streptophyta</taxon>
        <taxon>Embryophyta</taxon>
        <taxon>Tracheophyta</taxon>
        <taxon>Spermatophyta</taxon>
        <taxon>Magnoliopsida</taxon>
        <taxon>eudicotyledons</taxon>
        <taxon>Gunneridae</taxon>
        <taxon>Pentapetalae</taxon>
        <taxon>rosids</taxon>
        <taxon>fabids</taxon>
        <taxon>Fabales</taxon>
        <taxon>Fabaceae</taxon>
        <taxon>Papilionoideae</taxon>
        <taxon>50 kb inversion clade</taxon>
        <taxon>NPAAA clade</taxon>
        <taxon>indigoferoid/millettioid clade</taxon>
        <taxon>Phaseoleae</taxon>
        <taxon>Glycine</taxon>
        <taxon>Glycine subgen. Soja</taxon>
    </lineage>
</organism>
<dbReference type="AlphaFoldDB" id="A0A445IHS2"/>
<reference evidence="1 2" key="1">
    <citation type="submission" date="2018-09" db="EMBL/GenBank/DDBJ databases">
        <title>A high-quality reference genome of wild soybean provides a powerful tool to mine soybean genomes.</title>
        <authorList>
            <person name="Xie M."/>
            <person name="Chung C.Y.L."/>
            <person name="Li M.-W."/>
            <person name="Wong F.-L."/>
            <person name="Chan T.-F."/>
            <person name="Lam H.-M."/>
        </authorList>
    </citation>
    <scope>NUCLEOTIDE SEQUENCE [LARGE SCALE GENOMIC DNA]</scope>
    <source>
        <strain evidence="2">cv. W05</strain>
        <tissue evidence="1">Hypocotyl of etiolated seedlings</tissue>
    </source>
</reference>
<sequence>MLIKLVAAKTIKEKGLIDPKKVEAWTILQALKWMVDMKLDRFILESYCKAVITGSLCSKQHGPSEFYCIIASCNHHLSHYPNFRVSLHIPNCIFETIMNEME</sequence>
<evidence type="ECO:0000313" key="2">
    <source>
        <dbReference type="Proteomes" id="UP000289340"/>
    </source>
</evidence>
<evidence type="ECO:0000313" key="1">
    <source>
        <dbReference type="EMBL" id="RZB85673.1"/>
    </source>
</evidence>
<gene>
    <name evidence="1" type="ORF">D0Y65_025991</name>
</gene>
<accession>A0A445IHS2</accession>
<comment type="caution">
    <text evidence="1">The sequence shown here is derived from an EMBL/GenBank/DDBJ whole genome shotgun (WGS) entry which is preliminary data.</text>
</comment>